<name>A0AAV3XHW9_9CYAN</name>
<dbReference type="EMBL" id="BLAY01000168">
    <property type="protein sequence ID" value="GET42527.1"/>
    <property type="molecule type" value="Genomic_DNA"/>
</dbReference>
<dbReference type="RefSeq" id="WP_226590215.1">
    <property type="nucleotide sequence ID" value="NZ_BLAY01000168.1"/>
</dbReference>
<protein>
    <submittedName>
        <fullName evidence="2">Uncharacterized protein</fullName>
    </submittedName>
</protein>
<accession>A0AAV3XHW9</accession>
<reference evidence="2" key="1">
    <citation type="submission" date="2019-10" db="EMBL/GenBank/DDBJ databases">
        <title>Draft genome sequece of Microseira wollei NIES-4236.</title>
        <authorList>
            <person name="Yamaguchi H."/>
            <person name="Suzuki S."/>
            <person name="Kawachi M."/>
        </authorList>
    </citation>
    <scope>NUCLEOTIDE SEQUENCE</scope>
    <source>
        <strain evidence="2">NIES-4236</strain>
    </source>
</reference>
<feature type="transmembrane region" description="Helical" evidence="1">
    <location>
        <begin position="25"/>
        <end position="45"/>
    </location>
</feature>
<dbReference type="AlphaFoldDB" id="A0AAV3XHW9"/>
<evidence type="ECO:0000313" key="2">
    <source>
        <dbReference type="EMBL" id="GET42527.1"/>
    </source>
</evidence>
<proteinExistence type="predicted"/>
<comment type="caution">
    <text evidence="2">The sequence shown here is derived from an EMBL/GenBank/DDBJ whole genome shotgun (WGS) entry which is preliminary data.</text>
</comment>
<keyword evidence="1" id="KW-0812">Transmembrane</keyword>
<sequence length="129" mass="14223">MESGHYEFSSSQNGLIKDLADKMRFVSFFLIGLGVLATIEGVAALTKDGFGNIVYGTIQIIIGLWTQKAAFSFQRIVDTQGNDIENLMGALGEMRKLYTLQYWLYIIALFFVAIALVVGIFLGIASVSR</sequence>
<dbReference type="Proteomes" id="UP001050975">
    <property type="component" value="Unassembled WGS sequence"/>
</dbReference>
<feature type="transmembrane region" description="Helical" evidence="1">
    <location>
        <begin position="102"/>
        <end position="125"/>
    </location>
</feature>
<organism evidence="2 3">
    <name type="scientific">Microseira wollei NIES-4236</name>
    <dbReference type="NCBI Taxonomy" id="2530354"/>
    <lineage>
        <taxon>Bacteria</taxon>
        <taxon>Bacillati</taxon>
        <taxon>Cyanobacteriota</taxon>
        <taxon>Cyanophyceae</taxon>
        <taxon>Oscillatoriophycideae</taxon>
        <taxon>Aerosakkonematales</taxon>
        <taxon>Aerosakkonemataceae</taxon>
        <taxon>Microseira</taxon>
    </lineage>
</organism>
<gene>
    <name evidence="2" type="ORF">MiSe_73450</name>
</gene>
<evidence type="ECO:0000313" key="3">
    <source>
        <dbReference type="Proteomes" id="UP001050975"/>
    </source>
</evidence>
<keyword evidence="3" id="KW-1185">Reference proteome</keyword>
<keyword evidence="1" id="KW-0472">Membrane</keyword>
<evidence type="ECO:0000256" key="1">
    <source>
        <dbReference type="SAM" id="Phobius"/>
    </source>
</evidence>
<keyword evidence="1" id="KW-1133">Transmembrane helix</keyword>